<dbReference type="SUPFAM" id="SSF47413">
    <property type="entry name" value="lambda repressor-like DNA-binding domains"/>
    <property type="match status" value="1"/>
</dbReference>
<reference evidence="5 6" key="2">
    <citation type="journal article" date="2012" name="J. Bacteriol.">
        <title>Complete Genome Sequence of Rahnella sp. Strain Y9602, a Gammaproteobacterium Isolate from Metal- and Radionuclide-Contaminated Soil.</title>
        <authorList>
            <person name="Martinez R.J."/>
            <person name="Bruce D."/>
            <person name="Detter C."/>
            <person name="Goodwin L.A."/>
            <person name="Han J."/>
            <person name="Han C.S."/>
            <person name="Held B."/>
            <person name="Land M.L."/>
            <person name="Mikhailova N."/>
            <person name="Nolan M."/>
            <person name="Pennacchio L."/>
            <person name="Pitluck S."/>
            <person name="Tapia R."/>
            <person name="Woyke T."/>
            <person name="Sobecky P.A."/>
        </authorList>
    </citation>
    <scope>NUCLEOTIDE SEQUENCE [LARGE SCALE GENOMIC DNA]</scope>
    <source>
        <strain evidence="5 6">Y9602</strain>
        <plasmid evidence="5 6">pRAHAQ02</plasmid>
    </source>
</reference>
<keyword evidence="3" id="KW-0804">Transcription</keyword>
<dbReference type="InterPro" id="IPR052359">
    <property type="entry name" value="HTH-type_reg/antitoxin"/>
</dbReference>
<dbReference type="Pfam" id="PF15731">
    <property type="entry name" value="MqsA_antitoxin"/>
    <property type="match status" value="1"/>
</dbReference>
<dbReference type="CDD" id="cd00093">
    <property type="entry name" value="HTH_XRE"/>
    <property type="match status" value="1"/>
</dbReference>
<organism evidence="5 6">
    <name type="scientific">Rahnella sp. (strain Y9602)</name>
    <dbReference type="NCBI Taxonomy" id="2703885"/>
    <lineage>
        <taxon>Bacteria</taxon>
        <taxon>Pseudomonadati</taxon>
        <taxon>Pseudomonadota</taxon>
        <taxon>Gammaproteobacteria</taxon>
        <taxon>Enterobacterales</taxon>
        <taxon>Yersiniaceae</taxon>
        <taxon>Rahnella</taxon>
    </lineage>
</organism>
<geneLocation type="plasmid" evidence="5 6">
    <name>pRAHAQ02</name>
</geneLocation>
<evidence type="ECO:0000313" key="6">
    <source>
        <dbReference type="Proteomes" id="UP000007257"/>
    </source>
</evidence>
<evidence type="ECO:0000256" key="1">
    <source>
        <dbReference type="ARBA" id="ARBA00023015"/>
    </source>
</evidence>
<dbReference type="RefSeq" id="WP_013578313.1">
    <property type="nucleotide sequence ID" value="NC_015063.1"/>
</dbReference>
<dbReference type="InterPro" id="IPR001387">
    <property type="entry name" value="Cro/C1-type_HTH"/>
</dbReference>
<dbReference type="PANTHER" id="PTHR36511:SF4">
    <property type="entry name" value="ANTITOXIN MQSA"/>
    <property type="match status" value="1"/>
</dbReference>
<keyword evidence="5" id="KW-0614">Plasmid</keyword>
<dbReference type="OrthoDB" id="7349669at2"/>
<sequence>MKCSVCGGAELEFGIKKVPYSFRGRKTVIEAEGDHCPACGEVVMDREQSMAYMAKVKSFKAKVIAETIEPEYIIQVRKKLELTQKEASEIFGGGVNAFSRYEKGKAQPHPSIIKLLRVLDHHPELLDEVRKQA</sequence>
<dbReference type="InterPro" id="IPR032758">
    <property type="entry name" value="MqsA/HigA-2"/>
</dbReference>
<dbReference type="GO" id="GO:0003677">
    <property type="term" value="F:DNA binding"/>
    <property type="evidence" value="ECO:0007669"/>
    <property type="project" value="UniProtKB-KW"/>
</dbReference>
<proteinExistence type="predicted"/>
<evidence type="ECO:0000259" key="4">
    <source>
        <dbReference type="PROSITE" id="PS50943"/>
    </source>
</evidence>
<name>A0A0H3FHC0_RAHSY</name>
<dbReference type="Proteomes" id="UP000007257">
    <property type="component" value="Plasmid pRAHAQ02"/>
</dbReference>
<dbReference type="InterPro" id="IPR010982">
    <property type="entry name" value="Lambda_DNA-bd_dom_sf"/>
</dbReference>
<reference evidence="6" key="1">
    <citation type="submission" date="2011-01" db="EMBL/GenBank/DDBJ databases">
        <title>Complete sequence of plasmid2 of Rahnella sp. Y9602.</title>
        <authorList>
            <consortium name="US DOE Joint Genome Institute"/>
            <person name="Lucas S."/>
            <person name="Copeland A."/>
            <person name="Lapidus A."/>
            <person name="Cheng J.-F."/>
            <person name="Goodwin L."/>
            <person name="Pitluck S."/>
            <person name="Lu M."/>
            <person name="Detter J.C."/>
            <person name="Han C."/>
            <person name="Tapia R."/>
            <person name="Land M."/>
            <person name="Hauser L."/>
            <person name="Kyrpides N."/>
            <person name="Ivanova N."/>
            <person name="Ovchinnikova G."/>
            <person name="Pagani I."/>
            <person name="Sobecky P.A."/>
            <person name="Martinez R.J."/>
            <person name="Woyke T."/>
        </authorList>
    </citation>
    <scope>NUCLEOTIDE SEQUENCE [LARGE SCALE GENOMIC DNA]</scope>
    <source>
        <strain evidence="6">Y9602</strain>
        <plasmid evidence="6">pRAHAQ02</plasmid>
    </source>
</reference>
<dbReference type="PROSITE" id="PS50943">
    <property type="entry name" value="HTH_CROC1"/>
    <property type="match status" value="1"/>
</dbReference>
<dbReference type="PANTHER" id="PTHR36511">
    <property type="entry name" value="MERR FAMILY BACTERIAL REGULATORY PROTEIN"/>
    <property type="match status" value="1"/>
</dbReference>
<evidence type="ECO:0000256" key="3">
    <source>
        <dbReference type="ARBA" id="ARBA00023163"/>
    </source>
</evidence>
<dbReference type="EMBL" id="CP002507">
    <property type="protein sequence ID" value="ADW76632.1"/>
    <property type="molecule type" value="Genomic_DNA"/>
</dbReference>
<evidence type="ECO:0000256" key="2">
    <source>
        <dbReference type="ARBA" id="ARBA00023125"/>
    </source>
</evidence>
<dbReference type="NCBIfam" id="TIGR03830">
    <property type="entry name" value="CxxCG_CxxCG_HTH"/>
    <property type="match status" value="1"/>
</dbReference>
<accession>A0A0H3FHC0</accession>
<dbReference type="Gene3D" id="3.10.20.860">
    <property type="match status" value="1"/>
</dbReference>
<dbReference type="NCBIfam" id="TIGR03831">
    <property type="entry name" value="YgiT_finger"/>
    <property type="match status" value="1"/>
</dbReference>
<dbReference type="InterPro" id="IPR022453">
    <property type="entry name" value="Znf_MqsA-type"/>
</dbReference>
<dbReference type="CDD" id="cd12870">
    <property type="entry name" value="MqsA"/>
    <property type="match status" value="1"/>
</dbReference>
<keyword evidence="1" id="KW-0805">Transcription regulation</keyword>
<dbReference type="HOGENOM" id="CLU_115776_1_1_6"/>
<keyword evidence="2" id="KW-0238">DNA-binding</keyword>
<evidence type="ECO:0000313" key="5">
    <source>
        <dbReference type="EMBL" id="ADW76632.1"/>
    </source>
</evidence>
<feature type="domain" description="HTH cro/C1-type" evidence="4">
    <location>
        <begin position="73"/>
        <end position="126"/>
    </location>
</feature>
<gene>
    <name evidence="5" type="ordered locus">Rahaq_5058</name>
</gene>
<protein>
    <submittedName>
        <fullName evidence="5">Helix-turn-helix domain protein</fullName>
    </submittedName>
</protein>
<dbReference type="Gene3D" id="1.10.260.40">
    <property type="entry name" value="lambda repressor-like DNA-binding domains"/>
    <property type="match status" value="1"/>
</dbReference>
<dbReference type="InterPro" id="IPR022452">
    <property type="entry name" value="MqsA"/>
</dbReference>
<dbReference type="KEGG" id="rah:Rahaq_5058"/>
<dbReference type="SMART" id="SM00530">
    <property type="entry name" value="HTH_XRE"/>
    <property type="match status" value="1"/>
</dbReference>
<dbReference type="AlphaFoldDB" id="A0A0H3FHC0"/>